<dbReference type="PROSITE" id="PS50887">
    <property type="entry name" value="GGDEF"/>
    <property type="match status" value="1"/>
</dbReference>
<dbReference type="SUPFAM" id="SSF55785">
    <property type="entry name" value="PYP-like sensor domain (PAS domain)"/>
    <property type="match status" value="2"/>
</dbReference>
<dbReference type="InterPro" id="IPR001610">
    <property type="entry name" value="PAC"/>
</dbReference>
<dbReference type="STRING" id="411468.CLOSCI_02617"/>
<dbReference type="Pfam" id="PF13474">
    <property type="entry name" value="SnoaL_3"/>
    <property type="match status" value="1"/>
</dbReference>
<sequence>MQDSGYFQKMTEGLIHTYYLDQDWNAALSYFDRNQVSWIGVSDQAMALDYDKLKVFFEKGCNSKYEIRLLNENYSMVSKGEDFAVVIAQFLINSRVDKNGFFSLRQRASFIFHLCGGQWKVTHMHVSAPNSIVKEKEYYPEEMSVENYRLLKRLLIEKTQQMEILAQTTAGGMKGSLDDEDYTFFYVNDELCNMLGYTYDEFMEMSGGTAKGAIYPPDVPKAMRDCRECFKKGDEYKTEYRIRKRDGTLLWVMDYGKKVRDANQEVIINSILTDISEIKETIGQLEMEKERNEIVSELSDDIIFDYNMREDELQVFYPASIAGEKHKKIIKTARVSDGWKELGVSPEDEAEIYKKIMDISNDKISNKTIKAEYRIVDWNAKNIWRRVLMRGVFDSEGNLAKVVGKVVDISSEKELMLRSNTDFLTSAYNRSYLELAVKKAIRNKGVDLYYACLLIDIDFFKEINDKFGHLQGDCVLIEVVKMCRALFRSTDIIARLGGDEFMIFMRDIYDQKIVLEKARKMLDMAENYSIRDDIPDRLSLSIGIVIDDDIAKNFQRLYHQADIALYQAKQNGRGRYMVFEEGMMHPSD</sequence>
<dbReference type="EC" id="2.7.7.65" evidence="1"/>
<dbReference type="CDD" id="cd01949">
    <property type="entry name" value="GGDEF"/>
    <property type="match status" value="1"/>
</dbReference>
<dbReference type="SUPFAM" id="SSF55073">
    <property type="entry name" value="Nucleotide cyclase"/>
    <property type="match status" value="1"/>
</dbReference>
<dbReference type="Gene3D" id="3.30.70.270">
    <property type="match status" value="1"/>
</dbReference>
<dbReference type="EMBL" id="CP036170">
    <property type="protein sequence ID" value="QBF73692.1"/>
    <property type="molecule type" value="Genomic_DNA"/>
</dbReference>
<dbReference type="InterPro" id="IPR052155">
    <property type="entry name" value="Biofilm_reg_signaling"/>
</dbReference>
<dbReference type="InterPro" id="IPR037401">
    <property type="entry name" value="SnoaL-like"/>
</dbReference>
<dbReference type="PANTHER" id="PTHR44757">
    <property type="entry name" value="DIGUANYLATE CYCLASE DGCP"/>
    <property type="match status" value="1"/>
</dbReference>
<dbReference type="CDD" id="cd00130">
    <property type="entry name" value="PAS"/>
    <property type="match status" value="1"/>
</dbReference>
<dbReference type="AlphaFoldDB" id="B0NGP7"/>
<dbReference type="Pfam" id="PF00990">
    <property type="entry name" value="GGDEF"/>
    <property type="match status" value="1"/>
</dbReference>
<dbReference type="InterPro" id="IPR000160">
    <property type="entry name" value="GGDEF_dom"/>
</dbReference>
<dbReference type="OrthoDB" id="9804955at2"/>
<dbReference type="KEGG" id="csci:HDCHBGLK_01067"/>
<dbReference type="NCBIfam" id="TIGR00229">
    <property type="entry name" value="sensory_box"/>
    <property type="match status" value="1"/>
</dbReference>
<dbReference type="InterPro" id="IPR029787">
    <property type="entry name" value="Nucleotide_cyclase"/>
</dbReference>
<protein>
    <submittedName>
        <fullName evidence="1">Putative diguanylate cyclase YcdT</fullName>
        <ecNumber evidence="1">2.7.7.65</ecNumber>
    </submittedName>
</protein>
<dbReference type="SUPFAM" id="SSF54427">
    <property type="entry name" value="NTF2-like"/>
    <property type="match status" value="1"/>
</dbReference>
<dbReference type="Pfam" id="PF08447">
    <property type="entry name" value="PAS_3"/>
    <property type="match status" value="1"/>
</dbReference>
<keyword evidence="1" id="KW-0808">Transferase</keyword>
<reference evidence="1 2" key="1">
    <citation type="journal article" date="2019" name="Appl. Environ. Microbiol.">
        <title>Clostridium scindens ATCC 35704: integration of nutritional requirements, the complete genome sequence, and global transcriptional responses to bile acids.</title>
        <authorList>
            <person name="Devendran S."/>
            <person name="Shrestha R."/>
            <person name="Alves J.M.P."/>
            <person name="Wolf P.G."/>
            <person name="Ly L."/>
            <person name="Hernandez A.G."/>
            <person name="Mendez-Garcia C."/>
            <person name="Inboden A."/>
            <person name="Wiley J."/>
            <person name="Paul O."/>
            <person name="Allen A."/>
            <person name="Springer E."/>
            <person name="Wright C.L."/>
            <person name="Fields C.J."/>
            <person name="Daniel S.L."/>
            <person name="Ridlon J.M."/>
        </authorList>
    </citation>
    <scope>NUCLEOTIDE SEQUENCE [LARGE SCALE GENOMIC DNA]</scope>
    <source>
        <strain evidence="1 2">ATCC 35704</strain>
    </source>
</reference>
<dbReference type="PANTHER" id="PTHR44757:SF2">
    <property type="entry name" value="BIOFILM ARCHITECTURE MAINTENANCE PROTEIN MBAA"/>
    <property type="match status" value="1"/>
</dbReference>
<dbReference type="SMART" id="SM00267">
    <property type="entry name" value="GGDEF"/>
    <property type="match status" value="1"/>
</dbReference>
<dbReference type="Gene3D" id="3.30.450.20">
    <property type="entry name" value="PAS domain"/>
    <property type="match status" value="2"/>
</dbReference>
<dbReference type="PROSITE" id="PS50113">
    <property type="entry name" value="PAC"/>
    <property type="match status" value="2"/>
</dbReference>
<evidence type="ECO:0000313" key="2">
    <source>
        <dbReference type="Proteomes" id="UP000289664"/>
    </source>
</evidence>
<dbReference type="GeneID" id="62695293"/>
<accession>B0NGP7</accession>
<dbReference type="HOGENOM" id="CLU_008071_0_0_9"/>
<dbReference type="Gene3D" id="3.10.450.50">
    <property type="match status" value="1"/>
</dbReference>
<dbReference type="SMART" id="SM00086">
    <property type="entry name" value="PAC"/>
    <property type="match status" value="2"/>
</dbReference>
<gene>
    <name evidence="1" type="primary">ycdT</name>
    <name evidence="1" type="ORF">HDCHBGLK_01067</name>
</gene>
<dbReference type="InterPro" id="IPR000700">
    <property type="entry name" value="PAS-assoc_C"/>
</dbReference>
<name>B0NGP7_CLOS5</name>
<dbReference type="InterPro" id="IPR035965">
    <property type="entry name" value="PAS-like_dom_sf"/>
</dbReference>
<keyword evidence="1" id="KW-0548">Nucleotidyltransferase</keyword>
<evidence type="ECO:0000313" key="1">
    <source>
        <dbReference type="EMBL" id="QBF73692.1"/>
    </source>
</evidence>
<dbReference type="InterPro" id="IPR032710">
    <property type="entry name" value="NTF2-like_dom_sf"/>
</dbReference>
<dbReference type="NCBIfam" id="TIGR00254">
    <property type="entry name" value="GGDEF"/>
    <property type="match status" value="1"/>
</dbReference>
<dbReference type="GO" id="GO:0052621">
    <property type="term" value="F:diguanylate cyclase activity"/>
    <property type="evidence" value="ECO:0007669"/>
    <property type="project" value="UniProtKB-EC"/>
</dbReference>
<dbReference type="InterPro" id="IPR013655">
    <property type="entry name" value="PAS_fold_3"/>
</dbReference>
<dbReference type="eggNOG" id="COG2202">
    <property type="taxonomic scope" value="Bacteria"/>
</dbReference>
<organism evidence="1 2">
    <name type="scientific">Clostridium scindens (strain ATCC 35704 / DSM 5676 / VPI 13733 / 19)</name>
    <dbReference type="NCBI Taxonomy" id="411468"/>
    <lineage>
        <taxon>Bacteria</taxon>
        <taxon>Bacillati</taxon>
        <taxon>Bacillota</taxon>
        <taxon>Clostridia</taxon>
        <taxon>Lachnospirales</taxon>
        <taxon>Lachnospiraceae</taxon>
    </lineage>
</organism>
<dbReference type="InterPro" id="IPR000014">
    <property type="entry name" value="PAS"/>
</dbReference>
<dbReference type="InterPro" id="IPR043128">
    <property type="entry name" value="Rev_trsase/Diguanyl_cyclase"/>
</dbReference>
<proteinExistence type="predicted"/>
<keyword evidence="2" id="KW-1185">Reference proteome</keyword>
<dbReference type="Proteomes" id="UP000289664">
    <property type="component" value="Chromosome"/>
</dbReference>
<dbReference type="RefSeq" id="WP_004607584.1">
    <property type="nucleotide sequence ID" value="NZ_CP036170.1"/>
</dbReference>
<dbReference type="eggNOG" id="COG2199">
    <property type="taxonomic scope" value="Bacteria"/>
</dbReference>